<evidence type="ECO:0000256" key="1">
    <source>
        <dbReference type="SAM" id="Phobius"/>
    </source>
</evidence>
<dbReference type="Proteomes" id="UP000255549">
    <property type="component" value="Unassembled WGS sequence"/>
</dbReference>
<accession>A0A380G7P6</accession>
<keyword evidence="1" id="KW-0472">Membrane</keyword>
<dbReference type="EMBL" id="UHDP01000003">
    <property type="protein sequence ID" value="SUM47169.1"/>
    <property type="molecule type" value="Genomic_DNA"/>
</dbReference>
<sequence length="58" mass="7080">MNVINFIRLVTFLVLISFVVVYFTMGFEWLGHILIWILLILTLIFRHYKIKEDKKHGW</sequence>
<evidence type="ECO:0000313" key="3">
    <source>
        <dbReference type="Proteomes" id="UP000255549"/>
    </source>
</evidence>
<reference evidence="2 3" key="1">
    <citation type="submission" date="2018-06" db="EMBL/GenBank/DDBJ databases">
        <authorList>
            <consortium name="Pathogen Informatics"/>
            <person name="Doyle S."/>
        </authorList>
    </citation>
    <scope>NUCLEOTIDE SEQUENCE [LARGE SCALE GENOMIC DNA]</scope>
    <source>
        <strain evidence="3">NCTC 11048</strain>
    </source>
</reference>
<keyword evidence="3" id="KW-1185">Reference proteome</keyword>
<keyword evidence="1" id="KW-0812">Transmembrane</keyword>
<dbReference type="AlphaFoldDB" id="A0A380G7P6"/>
<feature type="transmembrane region" description="Helical" evidence="1">
    <location>
        <begin position="29"/>
        <end position="48"/>
    </location>
</feature>
<organism evidence="2 3">
    <name type="scientific">Staphylococcus intermedius NCTC 11048</name>
    <dbReference type="NCBI Taxonomy" id="1141106"/>
    <lineage>
        <taxon>Bacteria</taxon>
        <taxon>Bacillati</taxon>
        <taxon>Bacillota</taxon>
        <taxon>Bacilli</taxon>
        <taxon>Bacillales</taxon>
        <taxon>Staphylococcaceae</taxon>
        <taxon>Staphylococcus</taxon>
        <taxon>Staphylococcus intermedius group</taxon>
    </lineage>
</organism>
<feature type="transmembrane region" description="Helical" evidence="1">
    <location>
        <begin position="7"/>
        <end position="23"/>
    </location>
</feature>
<evidence type="ECO:0000313" key="2">
    <source>
        <dbReference type="EMBL" id="SUM47169.1"/>
    </source>
</evidence>
<protein>
    <submittedName>
        <fullName evidence="2">Uncharacterized protein</fullName>
    </submittedName>
</protein>
<name>A0A380G7P6_STAIN</name>
<proteinExistence type="predicted"/>
<gene>
    <name evidence="2" type="ORF">NCTC11048_02240</name>
</gene>
<keyword evidence="1" id="KW-1133">Transmembrane helix</keyword>